<dbReference type="RefSeq" id="XP_066612671.1">
    <property type="nucleotide sequence ID" value="XM_066759184.1"/>
</dbReference>
<proteinExistence type="predicted"/>
<keyword evidence="2" id="KW-1185">Reference proteome</keyword>
<dbReference type="EMBL" id="ATAM02000008">
    <property type="protein sequence ID" value="KAL0245587.1"/>
    <property type="molecule type" value="Genomic_DNA"/>
</dbReference>
<name>A0ABR3BNE3_9TREE</name>
<comment type="caution">
    <text evidence="1">The sequence shown here is derived from an EMBL/GenBank/DDBJ whole genome shotgun (WGS) entry which is preliminary data.</text>
</comment>
<evidence type="ECO:0000313" key="2">
    <source>
        <dbReference type="Proteomes" id="UP000054399"/>
    </source>
</evidence>
<reference evidence="2" key="1">
    <citation type="submission" date="2015-01" db="EMBL/GenBank/DDBJ databases">
        <title>The Genome Sequence of Cryptococcus gattii MMRL2647.</title>
        <authorList>
            <consortium name="The Broad Institute Genomics Platform"/>
            <person name="Cuomo C."/>
            <person name="Litvintseva A."/>
            <person name="Chen Y."/>
            <person name="Heitman J."/>
            <person name="Sun S."/>
            <person name="Springer D."/>
            <person name="Dromer F."/>
            <person name="Young S."/>
            <person name="Zeng Q."/>
            <person name="Gargeya S."/>
            <person name="Abouelleil A."/>
            <person name="Alvarado L."/>
            <person name="Chapman S.B."/>
            <person name="Gainer-Dewar J."/>
            <person name="Goldberg J."/>
            <person name="Griggs A."/>
            <person name="Gujja S."/>
            <person name="Hansen M."/>
            <person name="Howarth C."/>
            <person name="Imamovic A."/>
            <person name="Larimer J."/>
            <person name="Murphy C."/>
            <person name="Naylor J."/>
            <person name="Pearson M."/>
            <person name="Priest M."/>
            <person name="Roberts A."/>
            <person name="Saif S."/>
            <person name="Shea T."/>
            <person name="Sykes S."/>
            <person name="Wortman J."/>
            <person name="Nusbaum C."/>
            <person name="Birren B."/>
        </authorList>
    </citation>
    <scope>NUCLEOTIDE SEQUENCE [LARGE SCALE GENOMIC DNA]</scope>
    <source>
        <strain evidence="2">IND107</strain>
    </source>
</reference>
<reference evidence="1 2" key="2">
    <citation type="submission" date="2024-01" db="EMBL/GenBank/DDBJ databases">
        <title>Comparative genomics of Cryptococcus and Kwoniella reveals pathogenesis evolution and contrasting modes of karyotype evolution via chromosome fusion or intercentromeric recombination.</title>
        <authorList>
            <person name="Coelho M.A."/>
            <person name="David-Palma M."/>
            <person name="Shea T."/>
            <person name="Bowers K."/>
            <person name="Mcginley-Smith S."/>
            <person name="Mohammad A.W."/>
            <person name="Gnirke A."/>
            <person name="Yurkov A.M."/>
            <person name="Nowrousian M."/>
            <person name="Sun S."/>
            <person name="Cuomo C.A."/>
            <person name="Heitman J."/>
        </authorList>
    </citation>
    <scope>NUCLEOTIDE SEQUENCE [LARGE SCALE GENOMIC DNA]</scope>
    <source>
        <strain evidence="1 2">IND107</strain>
    </source>
</reference>
<dbReference type="GeneID" id="91991576"/>
<accession>A0ABR3BNE3</accession>
<evidence type="ECO:0000313" key="1">
    <source>
        <dbReference type="EMBL" id="KAL0245587.1"/>
    </source>
</evidence>
<organism evidence="1 2">
    <name type="scientific">Cryptococcus tetragattii IND107</name>
    <dbReference type="NCBI Taxonomy" id="1296105"/>
    <lineage>
        <taxon>Eukaryota</taxon>
        <taxon>Fungi</taxon>
        <taxon>Dikarya</taxon>
        <taxon>Basidiomycota</taxon>
        <taxon>Agaricomycotina</taxon>
        <taxon>Tremellomycetes</taxon>
        <taxon>Tremellales</taxon>
        <taxon>Cryptococcaceae</taxon>
        <taxon>Cryptococcus</taxon>
        <taxon>Cryptococcus gattii species complex</taxon>
    </lineage>
</organism>
<gene>
    <name evidence="1" type="ORF">I308_104720</name>
</gene>
<dbReference type="Proteomes" id="UP000054399">
    <property type="component" value="Unassembled WGS sequence"/>
</dbReference>
<protein>
    <submittedName>
        <fullName evidence="1">Uncharacterized protein</fullName>
    </submittedName>
</protein>
<sequence>MLFGIIPAPDEPAGSVLMYGLRVKTLKYPEGRVVPHYNNKIYRTRSYYPHTALVQQKMSSLRDRVRYIRIASHLMSLLIWNESNRPELFNFLQQTGQQLHLH</sequence>